<accession>A0ABS3FMG7</accession>
<name>A0ABS3FMG7_9CYAN</name>
<dbReference type="RefSeq" id="WP_207086607.1">
    <property type="nucleotide sequence ID" value="NZ_JAFLQW010000064.1"/>
</dbReference>
<proteinExistence type="predicted"/>
<evidence type="ECO:0000259" key="1">
    <source>
        <dbReference type="Pfam" id="PF00535"/>
    </source>
</evidence>
<dbReference type="SUPFAM" id="SSF53448">
    <property type="entry name" value="Nucleotide-diphospho-sugar transferases"/>
    <property type="match status" value="1"/>
</dbReference>
<sequence length="68" mass="7492">MNPQTIAVIMTCYNRREKTLASLAALFNQKLPPNVILSVYLVDDGSTDNTSEVVKEKYPAVHLLQGNG</sequence>
<evidence type="ECO:0000313" key="2">
    <source>
        <dbReference type="EMBL" id="MBO0348038.1"/>
    </source>
</evidence>
<dbReference type="InterPro" id="IPR029044">
    <property type="entry name" value="Nucleotide-diphossugar_trans"/>
</dbReference>
<dbReference type="EMBL" id="JAFLQW010000064">
    <property type="protein sequence ID" value="MBO0348038.1"/>
    <property type="molecule type" value="Genomic_DNA"/>
</dbReference>
<protein>
    <submittedName>
        <fullName evidence="2">Glycosyltransferase</fullName>
    </submittedName>
</protein>
<dbReference type="Gene3D" id="3.90.550.10">
    <property type="entry name" value="Spore Coat Polysaccharide Biosynthesis Protein SpsA, Chain A"/>
    <property type="match status" value="1"/>
</dbReference>
<dbReference type="Pfam" id="PF00535">
    <property type="entry name" value="Glycos_transf_2"/>
    <property type="match status" value="1"/>
</dbReference>
<feature type="domain" description="Glycosyltransferase 2-like" evidence="1">
    <location>
        <begin position="8"/>
        <end position="60"/>
    </location>
</feature>
<comment type="caution">
    <text evidence="2">The sequence shown here is derived from an EMBL/GenBank/DDBJ whole genome shotgun (WGS) entry which is preliminary data.</text>
</comment>
<gene>
    <name evidence="2" type="ORF">J0895_02745</name>
</gene>
<dbReference type="InterPro" id="IPR001173">
    <property type="entry name" value="Glyco_trans_2-like"/>
</dbReference>
<evidence type="ECO:0000313" key="3">
    <source>
        <dbReference type="Proteomes" id="UP000664844"/>
    </source>
</evidence>
<dbReference type="Proteomes" id="UP000664844">
    <property type="component" value="Unassembled WGS sequence"/>
</dbReference>
<reference evidence="2 3" key="1">
    <citation type="submission" date="2021-03" db="EMBL/GenBank/DDBJ databases">
        <title>Metabolic Capacity of the Antarctic Cyanobacterium Phormidium pseudopriestleyi that Sustains Oxygenic Photosynthesis in the Presence of Hydrogen Sulfide.</title>
        <authorList>
            <person name="Lumian J.E."/>
            <person name="Jungblut A.D."/>
            <person name="Dillon M.L."/>
            <person name="Hawes I."/>
            <person name="Doran P.T."/>
            <person name="Mackey T.J."/>
            <person name="Dick G.J."/>
            <person name="Grettenberger C.L."/>
            <person name="Sumner D.Y."/>
        </authorList>
    </citation>
    <scope>NUCLEOTIDE SEQUENCE [LARGE SCALE GENOMIC DNA]</scope>
    <source>
        <strain evidence="2 3">FRX01</strain>
    </source>
</reference>
<keyword evidence="3" id="KW-1185">Reference proteome</keyword>
<organism evidence="2 3">
    <name type="scientific">Phormidium pseudopriestleyi FRX01</name>
    <dbReference type="NCBI Taxonomy" id="1759528"/>
    <lineage>
        <taxon>Bacteria</taxon>
        <taxon>Bacillati</taxon>
        <taxon>Cyanobacteriota</taxon>
        <taxon>Cyanophyceae</taxon>
        <taxon>Oscillatoriophycideae</taxon>
        <taxon>Oscillatoriales</taxon>
        <taxon>Oscillatoriaceae</taxon>
        <taxon>Phormidium</taxon>
    </lineage>
</organism>
<feature type="non-terminal residue" evidence="2">
    <location>
        <position position="68"/>
    </location>
</feature>